<dbReference type="Proteomes" id="UP000266698">
    <property type="component" value="Unassembled WGS sequence"/>
</dbReference>
<evidence type="ECO:0000313" key="24">
    <source>
        <dbReference type="Proteomes" id="UP000285865"/>
    </source>
</evidence>
<evidence type="ECO:0000313" key="10">
    <source>
        <dbReference type="EMBL" id="RHE34722.1"/>
    </source>
</evidence>
<accession>A0A173SSV7</accession>
<evidence type="ECO:0000313" key="23">
    <source>
        <dbReference type="Proteomes" id="UP000285290"/>
    </source>
</evidence>
<evidence type="ECO:0000313" key="7">
    <source>
        <dbReference type="EMBL" id="RGW86097.1"/>
    </source>
</evidence>
<dbReference type="EMBL" id="QRON01000009">
    <property type="protein sequence ID" value="RHL27041.1"/>
    <property type="molecule type" value="Genomic_DNA"/>
</dbReference>
<dbReference type="AlphaFoldDB" id="A0A173SSV7"/>
<evidence type="ECO:0000313" key="21">
    <source>
        <dbReference type="Proteomes" id="UP000283765"/>
    </source>
</evidence>
<dbReference type="EMBL" id="QRKN01000011">
    <property type="protein sequence ID" value="RHI19816.1"/>
    <property type="molecule type" value="Genomic_DNA"/>
</dbReference>
<gene>
    <name evidence="13" type="ORF">DW001_15265</name>
    <name evidence="12" type="ORF">DW028_11880</name>
    <name evidence="11" type="ORF">DW172_12130</name>
    <name evidence="10" type="ORF">DW753_00995</name>
    <name evidence="9" type="ORF">DW775_09850</name>
    <name evidence="8" type="ORF">DW912_12445</name>
    <name evidence="7" type="ORF">DWV45_12020</name>
    <name evidence="6" type="ORF">DWW89_09010</name>
    <name evidence="5" type="ORF">DXB72_16410</name>
    <name evidence="2" type="ORF">ERS852497_01493</name>
    <name evidence="1" type="ORF">ERS852580_01225</name>
    <name evidence="4" type="ORF">LD38_05305</name>
    <name evidence="3" type="ORF">LK487_13140</name>
</gene>
<evidence type="ECO:0000313" key="16">
    <source>
        <dbReference type="Proteomes" id="UP000245905"/>
    </source>
</evidence>
<organism evidence="1 15">
    <name type="scientific">Agathobacter rectalis</name>
    <dbReference type="NCBI Taxonomy" id="39491"/>
    <lineage>
        <taxon>Bacteria</taxon>
        <taxon>Bacillati</taxon>
        <taxon>Bacillota</taxon>
        <taxon>Clostridia</taxon>
        <taxon>Lachnospirales</taxon>
        <taxon>Lachnospiraceae</taxon>
        <taxon>Agathobacter</taxon>
    </lineage>
</organism>
<dbReference type="EMBL" id="QSAZ01000012">
    <property type="protein sequence ID" value="RGW86097.1"/>
    <property type="molecule type" value="Genomic_DNA"/>
</dbReference>
<dbReference type="EMBL" id="CZAJ01000011">
    <property type="protein sequence ID" value="CUO98145.1"/>
    <property type="molecule type" value="Genomic_DNA"/>
</dbReference>
<dbReference type="Proteomes" id="UP000284835">
    <property type="component" value="Unassembled WGS sequence"/>
</dbReference>
<evidence type="ECO:0000313" key="5">
    <source>
        <dbReference type="EMBL" id="RGN18737.1"/>
    </source>
</evidence>
<dbReference type="RefSeq" id="WP_055237874.1">
    <property type="nucleotide sequence ID" value="NZ_CYXM01000004.1"/>
</dbReference>
<dbReference type="EMBL" id="JRFS01000009">
    <property type="protein sequence ID" value="PWE84348.1"/>
    <property type="molecule type" value="Genomic_DNA"/>
</dbReference>
<evidence type="ECO:0000313" key="19">
    <source>
        <dbReference type="Proteomes" id="UP000283297"/>
    </source>
</evidence>
<evidence type="ECO:0000313" key="12">
    <source>
        <dbReference type="EMBL" id="RHL27041.1"/>
    </source>
</evidence>
<dbReference type="OrthoDB" id="2052012at2"/>
<evidence type="ECO:0000313" key="3">
    <source>
        <dbReference type="EMBL" id="MCC2747962.1"/>
    </source>
</evidence>
<evidence type="ECO:0000313" key="8">
    <source>
        <dbReference type="EMBL" id="RHA90389.1"/>
    </source>
</evidence>
<dbReference type="Proteomes" id="UP000283297">
    <property type="component" value="Unassembled WGS sequence"/>
</dbReference>
<sequence length="66" mass="7677">MKVHYKGVLCNLATYRVMGEDKPALYYIDSPDQETMLKAGFVDVQPCLWVKVLTDEEYNEITNILY</sequence>
<dbReference type="Proteomes" id="UP000283765">
    <property type="component" value="Unassembled WGS sequence"/>
</dbReference>
<evidence type="ECO:0000313" key="9">
    <source>
        <dbReference type="EMBL" id="RHD93461.1"/>
    </source>
</evidence>
<evidence type="ECO:0000313" key="22">
    <source>
        <dbReference type="Proteomes" id="UP000284835"/>
    </source>
</evidence>
<dbReference type="EMBL" id="QRPB01000026">
    <property type="protein sequence ID" value="RHL75745.1"/>
    <property type="molecule type" value="Genomic_DNA"/>
</dbReference>
<evidence type="ECO:0000313" key="4">
    <source>
        <dbReference type="EMBL" id="PWE84348.1"/>
    </source>
</evidence>
<reference evidence="17 18" key="3">
    <citation type="submission" date="2018-08" db="EMBL/GenBank/DDBJ databases">
        <title>A genome reference for cultivated species of the human gut microbiota.</title>
        <authorList>
            <person name="Zou Y."/>
            <person name="Xue W."/>
            <person name="Luo G."/>
        </authorList>
    </citation>
    <scope>NUCLEOTIDE SEQUENCE [LARGE SCALE GENOMIC DNA]</scope>
    <source>
        <strain evidence="7 20">AF06-19</strain>
        <strain evidence="6 21">AF17-27</strain>
        <strain evidence="13 18">AF36-2BH</strain>
        <strain evidence="12 19">AF38-24</strain>
        <strain evidence="11 24">AM16-11</strain>
        <strain evidence="10 23">AM29-10</strain>
        <strain evidence="9 22">AM30-13AC</strain>
        <strain evidence="8 25">AM42-17AT</strain>
        <strain evidence="5 17">OM05-6AA</strain>
    </source>
</reference>
<evidence type="ECO:0000313" key="6">
    <source>
        <dbReference type="EMBL" id="RGU24751.1"/>
    </source>
</evidence>
<dbReference type="Proteomes" id="UP000283683">
    <property type="component" value="Unassembled WGS sequence"/>
</dbReference>
<proteinExistence type="predicted"/>
<evidence type="ECO:0000313" key="2">
    <source>
        <dbReference type="EMBL" id="CUO98145.1"/>
    </source>
</evidence>
<evidence type="ECO:0000313" key="20">
    <source>
        <dbReference type="Proteomes" id="UP000283683"/>
    </source>
</evidence>
<evidence type="ECO:0000313" key="25">
    <source>
        <dbReference type="Proteomes" id="UP000286220"/>
    </source>
</evidence>
<reference evidence="4 16" key="1">
    <citation type="submission" date="2014-09" db="EMBL/GenBank/DDBJ databases">
        <title>Butyrate-producing bacteria isolated from human gut.</title>
        <authorList>
            <person name="Zhang Q."/>
            <person name="Zhao L."/>
        </authorList>
    </citation>
    <scope>NUCLEOTIDE SEQUENCE [LARGE SCALE GENOMIC DNA]</scope>
    <source>
        <strain evidence="4 16">R22</strain>
    </source>
</reference>
<reference evidence="3" key="4">
    <citation type="submission" date="2021-10" db="EMBL/GenBank/DDBJ databases">
        <title>Collection of gut derived symbiotic bacterial strains cultured from healthy donors.</title>
        <authorList>
            <person name="Lin H."/>
            <person name="Littmann E."/>
            <person name="Claire K."/>
            <person name="Pamer E."/>
        </authorList>
    </citation>
    <scope>NUCLEOTIDE SEQUENCE</scope>
    <source>
        <strain evidence="3">MSK.22.92</strain>
    </source>
</reference>
<evidence type="ECO:0000313" key="11">
    <source>
        <dbReference type="EMBL" id="RHI19816.1"/>
    </source>
</evidence>
<dbReference type="EMBL" id="QSUG01000037">
    <property type="protein sequence ID" value="RGN18737.1"/>
    <property type="molecule type" value="Genomic_DNA"/>
</dbReference>
<dbReference type="Proteomes" id="UP000286220">
    <property type="component" value="Unassembled WGS sequence"/>
</dbReference>
<dbReference type="EMBL" id="CYXM01000004">
    <property type="protein sequence ID" value="CUM93280.1"/>
    <property type="molecule type" value="Genomic_DNA"/>
</dbReference>
<reference evidence="14 15" key="2">
    <citation type="submission" date="2015-09" db="EMBL/GenBank/DDBJ databases">
        <authorList>
            <consortium name="Pathogen Informatics"/>
        </authorList>
    </citation>
    <scope>NUCLEOTIDE SEQUENCE [LARGE SCALE GENOMIC DNA]</scope>
    <source>
        <strain evidence="2 14">2789STDY5834884</strain>
        <strain evidence="1 15">2789STDY5834968</strain>
    </source>
</reference>
<protein>
    <submittedName>
        <fullName evidence="3">Esterase</fullName>
    </submittedName>
</protein>
<dbReference type="Proteomes" id="UP000285290">
    <property type="component" value="Unassembled WGS sequence"/>
</dbReference>
<dbReference type="EMBL" id="JAJFBX010000022">
    <property type="protein sequence ID" value="MCC2747962.1"/>
    <property type="molecule type" value="Genomic_DNA"/>
</dbReference>
<dbReference type="EMBL" id="QSFZ01000014">
    <property type="protein sequence ID" value="RHA90389.1"/>
    <property type="molecule type" value="Genomic_DNA"/>
</dbReference>
<name>A0A173SSV7_9FIRM</name>
<dbReference type="EMBL" id="QRXR01000012">
    <property type="protein sequence ID" value="RGU24751.1"/>
    <property type="molecule type" value="Genomic_DNA"/>
</dbReference>
<evidence type="ECO:0000313" key="17">
    <source>
        <dbReference type="Proteomes" id="UP000260970"/>
    </source>
</evidence>
<dbReference type="Proteomes" id="UP001197847">
    <property type="component" value="Unassembled WGS sequence"/>
</dbReference>
<evidence type="ECO:0000313" key="18">
    <source>
        <dbReference type="Proteomes" id="UP000266698"/>
    </source>
</evidence>
<dbReference type="EMBL" id="QSKC01000001">
    <property type="protein sequence ID" value="RHE34722.1"/>
    <property type="molecule type" value="Genomic_DNA"/>
</dbReference>
<dbReference type="Proteomes" id="UP000095602">
    <property type="component" value="Unassembled WGS sequence"/>
</dbReference>
<dbReference type="Proteomes" id="UP000285865">
    <property type="component" value="Unassembled WGS sequence"/>
</dbReference>
<evidence type="ECO:0000313" key="13">
    <source>
        <dbReference type="EMBL" id="RHL75745.1"/>
    </source>
</evidence>
<evidence type="ECO:0000313" key="1">
    <source>
        <dbReference type="EMBL" id="CUM93280.1"/>
    </source>
</evidence>
<evidence type="ECO:0000313" key="14">
    <source>
        <dbReference type="Proteomes" id="UP000095602"/>
    </source>
</evidence>
<evidence type="ECO:0000313" key="15">
    <source>
        <dbReference type="Proteomes" id="UP000095673"/>
    </source>
</evidence>
<dbReference type="Proteomes" id="UP000095673">
    <property type="component" value="Unassembled WGS sequence"/>
</dbReference>
<dbReference type="EMBL" id="QSJS01000012">
    <property type="protein sequence ID" value="RHD93461.1"/>
    <property type="molecule type" value="Genomic_DNA"/>
</dbReference>
<dbReference type="Proteomes" id="UP000260970">
    <property type="component" value="Unassembled WGS sequence"/>
</dbReference>
<dbReference type="Proteomes" id="UP000245905">
    <property type="component" value="Unassembled WGS sequence"/>
</dbReference>